<name>A0A8H3US57_VENIN</name>
<proteinExistence type="predicted"/>
<dbReference type="EMBL" id="WNWS01000212">
    <property type="protein sequence ID" value="KAE9974683.1"/>
    <property type="molecule type" value="Genomic_DNA"/>
</dbReference>
<reference evidence="3 4" key="1">
    <citation type="submission" date="2018-12" db="EMBL/GenBank/DDBJ databases">
        <title>Venturia inaequalis Genome Resource.</title>
        <authorList>
            <person name="Lichtner F.J."/>
        </authorList>
    </citation>
    <scope>NUCLEOTIDE SEQUENCE [LARGE SCALE GENOMIC DNA]</scope>
    <source>
        <strain evidence="3 4">120213</strain>
    </source>
</reference>
<dbReference type="Proteomes" id="UP000447873">
    <property type="component" value="Unassembled WGS sequence"/>
</dbReference>
<comment type="caution">
    <text evidence="3">The sequence shown here is derived from an EMBL/GenBank/DDBJ whole genome shotgun (WGS) entry which is preliminary data.</text>
</comment>
<dbReference type="PANTHER" id="PTHR24148">
    <property type="entry name" value="ANKYRIN REPEAT DOMAIN-CONTAINING PROTEIN 39 HOMOLOG-RELATED"/>
    <property type="match status" value="1"/>
</dbReference>
<dbReference type="InterPro" id="IPR010730">
    <property type="entry name" value="HET"/>
</dbReference>
<dbReference type="InterPro" id="IPR052895">
    <property type="entry name" value="HetReg/Transcr_Mod"/>
</dbReference>
<sequence>MPYEILVHISAPTTKERDDLHRNEALAYRNFKPSKKLFLDERDGEHAFHIYRHPRHYALCEEKAQETQRSPLRTFGLHSFSVTEPDSSNQVFRQFDTQVILDTQQAIGALDSQISTITSSFYDGTTLSLTEHRPAKRPRTVEPVLEPFSSKSDDLPAPDRPSSFRSPFALNTSFSGFDVISSLLPASYGLSKSDGSNSIQRAEEVSNGMEFSPFPATPQEPRFKFGRAYYSPEDNDAAALPLSPCTGRTPAMLKTSPIIPSSRDDSPTARKSRAQVRDRLSVPALQGSNSSQQQTPNDVPQPVESSSVECSDGETPSPNFYRAPASSPGHRPSSEDARSMFKSAEGHRATNIDHLPSSNRQSPIRDTRDNGITEGQPDPSINDLYATESSLSPRLSTKARKLMVKEVDGRPEELLNGPVTTPAPKIATVSLPSTNPVRTLDRRAEKLLQEINDLPLQVFSPKAPVGLDGPNCSLLSTMYRRQKQNKQIARFKQWEARQFKHNPLDEHAGDIRTVTLHPGTEHDEIEISIHHEHFTTQETPQYEALSYVWGSKKYRKTIKVRREGLKPLAITRSLEVALRHLRDAKNPRKMWIDAICIDQSNLEERGTQVQRMGEIYKRAERVVVWLGPEADESAHAMSIMTSLASKVEIDWLTGAIKPSLEGADEPHWANENILFPYSERDWRALYYFLGRTWFERLWVRQEIAFSRANAIVLCGTVTMLWQDLREANFILMVNALPGDAFFLEQQMSTFQKYGARINDMALYRPSRPTWQTLRDAGSSQCFDQRDKVYANLGLIQESEGDIGLKPDYDQSVREVNVQLVLALLKFHKRLDILRCCELLDEQRDLPSWTPNWSITTQLFSKASSDAFAPANAHYHEDGVLRVDGIVVKIIQPGKIADRLYQRYWEQMVGSTNLMIHLSSA</sequence>
<dbReference type="PANTHER" id="PTHR24148:SF64">
    <property type="entry name" value="HETEROKARYON INCOMPATIBILITY DOMAIN-CONTAINING PROTEIN"/>
    <property type="match status" value="1"/>
</dbReference>
<evidence type="ECO:0000256" key="1">
    <source>
        <dbReference type="SAM" id="MobiDB-lite"/>
    </source>
</evidence>
<feature type="domain" description="Heterokaryon incompatibility" evidence="2">
    <location>
        <begin position="542"/>
        <end position="702"/>
    </location>
</feature>
<feature type="compositionally biased region" description="Polar residues" evidence="1">
    <location>
        <begin position="286"/>
        <end position="318"/>
    </location>
</feature>
<evidence type="ECO:0000259" key="2">
    <source>
        <dbReference type="Pfam" id="PF06985"/>
    </source>
</evidence>
<evidence type="ECO:0000313" key="3">
    <source>
        <dbReference type="EMBL" id="KAE9974683.1"/>
    </source>
</evidence>
<organism evidence="3 4">
    <name type="scientific">Venturia inaequalis</name>
    <name type="common">Apple scab fungus</name>
    <dbReference type="NCBI Taxonomy" id="5025"/>
    <lineage>
        <taxon>Eukaryota</taxon>
        <taxon>Fungi</taxon>
        <taxon>Dikarya</taxon>
        <taxon>Ascomycota</taxon>
        <taxon>Pezizomycotina</taxon>
        <taxon>Dothideomycetes</taxon>
        <taxon>Pleosporomycetidae</taxon>
        <taxon>Venturiales</taxon>
        <taxon>Venturiaceae</taxon>
        <taxon>Venturia</taxon>
    </lineage>
</organism>
<evidence type="ECO:0000313" key="4">
    <source>
        <dbReference type="Proteomes" id="UP000447873"/>
    </source>
</evidence>
<protein>
    <recommendedName>
        <fullName evidence="2">Heterokaryon incompatibility domain-containing protein</fullName>
    </recommendedName>
</protein>
<dbReference type="Pfam" id="PF06985">
    <property type="entry name" value="HET"/>
    <property type="match status" value="1"/>
</dbReference>
<accession>A0A8H3US57</accession>
<feature type="region of interest" description="Disordered" evidence="1">
    <location>
        <begin position="190"/>
        <end position="219"/>
    </location>
</feature>
<feature type="region of interest" description="Disordered" evidence="1">
    <location>
        <begin position="129"/>
        <end position="161"/>
    </location>
</feature>
<gene>
    <name evidence="3" type="ORF">EG328_003695</name>
</gene>
<feature type="compositionally biased region" description="Basic and acidic residues" evidence="1">
    <location>
        <begin position="332"/>
        <end position="351"/>
    </location>
</feature>
<feature type="region of interest" description="Disordered" evidence="1">
    <location>
        <begin position="240"/>
        <end position="383"/>
    </location>
</feature>
<dbReference type="AlphaFoldDB" id="A0A8H3US57"/>